<protein>
    <submittedName>
        <fullName evidence="1">Uncharacterized protein</fullName>
    </submittedName>
</protein>
<proteinExistence type="predicted"/>
<sequence length="53" mass="6269">MEEIKSPVTVIGQSQKLEEKPIQLSVYQTMVMEQTKAFSELWSSNHKENYIYF</sequence>
<name>A0A3G4ZQV5_9VIRU</name>
<accession>A0A3G4ZQV5</accession>
<organism evidence="1">
    <name type="scientific">Barrevirus sp</name>
    <dbReference type="NCBI Taxonomy" id="2487763"/>
    <lineage>
        <taxon>Viruses</taxon>
        <taxon>Varidnaviria</taxon>
        <taxon>Bamfordvirae</taxon>
        <taxon>Nucleocytoviricota</taxon>
        <taxon>Megaviricetes</taxon>
        <taxon>Imitervirales</taxon>
        <taxon>Mimiviridae</taxon>
        <taxon>Klosneuvirinae</taxon>
    </lineage>
</organism>
<gene>
    <name evidence="1" type="ORF">Barrevirus27_9</name>
</gene>
<feature type="non-terminal residue" evidence="1">
    <location>
        <position position="53"/>
    </location>
</feature>
<reference evidence="1" key="1">
    <citation type="submission" date="2018-10" db="EMBL/GenBank/DDBJ databases">
        <title>Hidden diversity of soil giant viruses.</title>
        <authorList>
            <person name="Schulz F."/>
            <person name="Alteio L."/>
            <person name="Goudeau D."/>
            <person name="Ryan E.M."/>
            <person name="Malmstrom R.R."/>
            <person name="Blanchard J."/>
            <person name="Woyke T."/>
        </authorList>
    </citation>
    <scope>NUCLEOTIDE SEQUENCE</scope>
    <source>
        <strain evidence="1">BAV1</strain>
    </source>
</reference>
<evidence type="ECO:0000313" key="1">
    <source>
        <dbReference type="EMBL" id="AYV77282.1"/>
    </source>
</evidence>
<dbReference type="EMBL" id="MK072024">
    <property type="protein sequence ID" value="AYV77282.1"/>
    <property type="molecule type" value="Genomic_DNA"/>
</dbReference>